<reference evidence="2 4" key="1">
    <citation type="journal article" date="2015" name="Genome Announc.">
        <title>Draft Genome of the Euendolithic (true boring) Cyanobacterium Mastigocoleus testarum strain BC008.</title>
        <authorList>
            <person name="Guida B.S."/>
            <person name="Garcia-Pichel F."/>
        </authorList>
    </citation>
    <scope>NUCLEOTIDE SEQUENCE [LARGE SCALE GENOMIC DNA]</scope>
    <source>
        <strain evidence="2 4">BC008</strain>
    </source>
</reference>
<dbReference type="Proteomes" id="UP000053372">
    <property type="component" value="Unassembled WGS sequence"/>
</dbReference>
<accession>A0A0V7ZIC2</accession>
<evidence type="ECO:0000313" key="2">
    <source>
        <dbReference type="EMBL" id="KST64329.1"/>
    </source>
</evidence>
<dbReference type="EMBL" id="LMTZ01000123">
    <property type="protein sequence ID" value="KST64382.1"/>
    <property type="molecule type" value="Genomic_DNA"/>
</dbReference>
<protein>
    <submittedName>
        <fullName evidence="2">Uncharacterized protein</fullName>
    </submittedName>
</protein>
<evidence type="ECO:0000256" key="1">
    <source>
        <dbReference type="SAM" id="Phobius"/>
    </source>
</evidence>
<comment type="caution">
    <text evidence="2">The sequence shown here is derived from an EMBL/GenBank/DDBJ whole genome shotgun (WGS) entry which is preliminary data.</text>
</comment>
<keyword evidence="4" id="KW-1185">Reference proteome</keyword>
<keyword evidence="1" id="KW-0472">Membrane</keyword>
<gene>
    <name evidence="2" type="ORF">BC008_16995</name>
    <name evidence="3" type="ORF">BC008_17280</name>
</gene>
<dbReference type="OrthoDB" id="448901at2"/>
<keyword evidence="1" id="KW-0812">Transmembrane</keyword>
<evidence type="ECO:0000313" key="3">
    <source>
        <dbReference type="EMBL" id="KST64382.1"/>
    </source>
</evidence>
<dbReference type="RefSeq" id="WP_027845921.1">
    <property type="nucleotide sequence ID" value="NZ_LMTZ01000123.1"/>
</dbReference>
<keyword evidence="1" id="KW-1133">Transmembrane helix</keyword>
<feature type="transmembrane region" description="Helical" evidence="1">
    <location>
        <begin position="462"/>
        <end position="485"/>
    </location>
</feature>
<proteinExistence type="predicted"/>
<sequence>MSLYIYDPRIHLFAFSAKENVNNRKIINKNWIWDKCNEIISRTTLSQKFDIFHQINIDADTTNLIKIFQDEDIFHPIFFDENAEIIPEQPNKDKDLILLHTNNSSVYAIQIDENYGLCINFNLNHPRIATQTVEVNQLRFLNPENVLILGNEANDSNQFVGQTLLITAQLLEQDEHKTNKELRIIAKQCIKALFPDKHYPFNRQGQLFNSPIFEYGSLRRKSLERYQHILVWLFYNRQEREKFYKNYNDFLDLFLYRARITSAFKEIRRQENLIAKDLKEINDQIDSLHSHKNNINPTEEELFYFKNKLTKLPKMAREYGRKIGCMYEFESSSVVKDNSKLYHDKLTELEKNTENFSDKDINFLKTFIDKNCKDFLENTAAKLKYFVYSSTLTDSAIASVRGQIAIEQTELEIQRQKREAKSQYKQQITILAIGSGIAAGEIFASSYDLIDEEKLPLITSYYIHPFFLSIFYSLLFGSFVAILIWTTPHIWKFVNQKWELTKIKTISRFKVIKRLLLNTKNRRNNYPR</sequence>
<evidence type="ECO:0000313" key="4">
    <source>
        <dbReference type="Proteomes" id="UP000053372"/>
    </source>
</evidence>
<dbReference type="EMBL" id="LMTZ01000124">
    <property type="protein sequence ID" value="KST64329.1"/>
    <property type="molecule type" value="Genomic_DNA"/>
</dbReference>
<dbReference type="AlphaFoldDB" id="A0A0V7ZIC2"/>
<organism evidence="2 4">
    <name type="scientific">Mastigocoleus testarum BC008</name>
    <dbReference type="NCBI Taxonomy" id="371196"/>
    <lineage>
        <taxon>Bacteria</taxon>
        <taxon>Bacillati</taxon>
        <taxon>Cyanobacteriota</taxon>
        <taxon>Cyanophyceae</taxon>
        <taxon>Nostocales</taxon>
        <taxon>Hapalosiphonaceae</taxon>
        <taxon>Mastigocoleus</taxon>
    </lineage>
</organism>
<name>A0A0V7ZIC2_9CYAN</name>